<evidence type="ECO:0000313" key="2">
    <source>
        <dbReference type="EMBL" id="CAH0381435.1"/>
    </source>
</evidence>
<protein>
    <submittedName>
        <fullName evidence="2">Uncharacterized protein</fullName>
    </submittedName>
</protein>
<evidence type="ECO:0000256" key="1">
    <source>
        <dbReference type="SAM" id="MobiDB-lite"/>
    </source>
</evidence>
<accession>A0A9P0A1C7</accession>
<organism evidence="2 3">
    <name type="scientific">Bemisia tabaci</name>
    <name type="common">Sweetpotato whitefly</name>
    <name type="synonym">Aleurodes tabaci</name>
    <dbReference type="NCBI Taxonomy" id="7038"/>
    <lineage>
        <taxon>Eukaryota</taxon>
        <taxon>Metazoa</taxon>
        <taxon>Ecdysozoa</taxon>
        <taxon>Arthropoda</taxon>
        <taxon>Hexapoda</taxon>
        <taxon>Insecta</taxon>
        <taxon>Pterygota</taxon>
        <taxon>Neoptera</taxon>
        <taxon>Paraneoptera</taxon>
        <taxon>Hemiptera</taxon>
        <taxon>Sternorrhyncha</taxon>
        <taxon>Aleyrodoidea</taxon>
        <taxon>Aleyrodidae</taxon>
        <taxon>Aleyrodinae</taxon>
        <taxon>Bemisia</taxon>
    </lineage>
</organism>
<dbReference type="AlphaFoldDB" id="A0A9P0A1C7"/>
<dbReference type="EMBL" id="OU963862">
    <property type="protein sequence ID" value="CAH0381435.1"/>
    <property type="molecule type" value="Genomic_DNA"/>
</dbReference>
<keyword evidence="3" id="KW-1185">Reference proteome</keyword>
<feature type="compositionally biased region" description="Basic and acidic residues" evidence="1">
    <location>
        <begin position="45"/>
        <end position="60"/>
    </location>
</feature>
<gene>
    <name evidence="2" type="ORF">BEMITA_LOCUS1088</name>
</gene>
<name>A0A9P0A1C7_BEMTA</name>
<dbReference type="Proteomes" id="UP001152759">
    <property type="component" value="Chromosome 1"/>
</dbReference>
<feature type="region of interest" description="Disordered" evidence="1">
    <location>
        <begin position="44"/>
        <end position="78"/>
    </location>
</feature>
<sequence length="93" mass="10917">MIGEKHEHCTEQNKKEEAINDETHIKQEHNTLINCDLCDEFYAEGENHEQSPEHIEKMSTMKDTASPADDNNDENQEYCDTCEISNHKREKHE</sequence>
<reference evidence="2" key="1">
    <citation type="submission" date="2021-12" db="EMBL/GenBank/DDBJ databases">
        <authorList>
            <person name="King R."/>
        </authorList>
    </citation>
    <scope>NUCLEOTIDE SEQUENCE</scope>
</reference>
<evidence type="ECO:0000313" key="3">
    <source>
        <dbReference type="Proteomes" id="UP001152759"/>
    </source>
</evidence>
<proteinExistence type="predicted"/>